<dbReference type="GO" id="GO:0003677">
    <property type="term" value="F:DNA binding"/>
    <property type="evidence" value="ECO:0007669"/>
    <property type="project" value="InterPro"/>
</dbReference>
<dbReference type="PROSITE" id="PS50005">
    <property type="entry name" value="TPR"/>
    <property type="match status" value="1"/>
</dbReference>
<name>A0A1H2GFV2_9ACTN</name>
<dbReference type="Gene3D" id="1.10.260.40">
    <property type="entry name" value="lambda repressor-like DNA-binding domains"/>
    <property type="match status" value="1"/>
</dbReference>
<keyword evidence="1" id="KW-0802">TPR repeat</keyword>
<dbReference type="Pfam" id="PF13424">
    <property type="entry name" value="TPR_12"/>
    <property type="match status" value="1"/>
</dbReference>
<feature type="repeat" description="TPR" evidence="1">
    <location>
        <begin position="699"/>
        <end position="732"/>
    </location>
</feature>
<dbReference type="SUPFAM" id="SSF47413">
    <property type="entry name" value="lambda repressor-like DNA-binding domains"/>
    <property type="match status" value="1"/>
</dbReference>
<dbReference type="InterPro" id="IPR019734">
    <property type="entry name" value="TPR_rpt"/>
</dbReference>
<dbReference type="STRING" id="419479.SAMN04488563_0474"/>
<dbReference type="InterPro" id="IPR027417">
    <property type="entry name" value="P-loop_NTPase"/>
</dbReference>
<dbReference type="InterPro" id="IPR010982">
    <property type="entry name" value="Lambda_DNA-bd_dom_sf"/>
</dbReference>
<dbReference type="SMART" id="SM00028">
    <property type="entry name" value="TPR"/>
    <property type="match status" value="3"/>
</dbReference>
<evidence type="ECO:0000313" key="3">
    <source>
        <dbReference type="EMBL" id="SDU18465.1"/>
    </source>
</evidence>
<proteinExistence type="predicted"/>
<keyword evidence="4" id="KW-1185">Reference proteome</keyword>
<organism evidence="3 4">
    <name type="scientific">Jiangella alkaliphila</name>
    <dbReference type="NCBI Taxonomy" id="419479"/>
    <lineage>
        <taxon>Bacteria</taxon>
        <taxon>Bacillati</taxon>
        <taxon>Actinomycetota</taxon>
        <taxon>Actinomycetes</taxon>
        <taxon>Jiangellales</taxon>
        <taxon>Jiangellaceae</taxon>
        <taxon>Jiangella</taxon>
    </lineage>
</organism>
<dbReference type="PROSITE" id="PS50943">
    <property type="entry name" value="HTH_CROC1"/>
    <property type="match status" value="1"/>
</dbReference>
<gene>
    <name evidence="3" type="ORF">SAMN04488563_0474</name>
</gene>
<dbReference type="InterPro" id="IPR001387">
    <property type="entry name" value="Cro/C1-type_HTH"/>
</dbReference>
<dbReference type="SUPFAM" id="SSF52540">
    <property type="entry name" value="P-loop containing nucleoside triphosphate hydrolases"/>
    <property type="match status" value="1"/>
</dbReference>
<evidence type="ECO:0000256" key="1">
    <source>
        <dbReference type="PROSITE-ProRule" id="PRU00339"/>
    </source>
</evidence>
<accession>A0A1H2GFV2</accession>
<dbReference type="Gene3D" id="3.40.50.300">
    <property type="entry name" value="P-loop containing nucleotide triphosphate hydrolases"/>
    <property type="match status" value="1"/>
</dbReference>
<dbReference type="SUPFAM" id="SSF48452">
    <property type="entry name" value="TPR-like"/>
    <property type="match status" value="2"/>
</dbReference>
<dbReference type="InterPro" id="IPR002182">
    <property type="entry name" value="NB-ARC"/>
</dbReference>
<dbReference type="Pfam" id="PF00931">
    <property type="entry name" value="NB-ARC"/>
    <property type="match status" value="1"/>
</dbReference>
<dbReference type="AlphaFoldDB" id="A0A1H2GFV2"/>
<dbReference type="Gene3D" id="1.25.40.10">
    <property type="entry name" value="Tetratricopeptide repeat domain"/>
    <property type="match status" value="1"/>
</dbReference>
<evidence type="ECO:0000313" key="4">
    <source>
        <dbReference type="Proteomes" id="UP000182977"/>
    </source>
</evidence>
<dbReference type="GO" id="GO:0043531">
    <property type="term" value="F:ADP binding"/>
    <property type="evidence" value="ECO:0007669"/>
    <property type="project" value="InterPro"/>
</dbReference>
<feature type="domain" description="HTH cro/C1-type" evidence="2">
    <location>
        <begin position="41"/>
        <end position="96"/>
    </location>
</feature>
<dbReference type="InterPro" id="IPR011990">
    <property type="entry name" value="TPR-like_helical_dom_sf"/>
</dbReference>
<sequence length="794" mass="85392">MTRRHTLGNLVAPVGKAVPRPTVDIAGVPIAATAGELAELVRASRERALLTQDELAERSGLSVGTVRGLESGRIRRPRASTLRLIADALALSATDRAALVGSVAGVNDDTAASSPSGPWMVPAQLPVAVRGFVGRDEELTLLDRTANAVEPASPRPVAVIAGMAGVGKTTLALHWAHRARHHFPDGQLYVDLRGFHPAGTPVTPAEALLRVLDALQVPAQRIPASVEARAGLYRSLLADRRMLIVLDNARDAEQVRALLPGSRTCFTVVTSRYRLSGLVAAEGARLLALDLLSEPEARVLLAERLGEERVRAEPDAADAVVAGCGRLPLALVIAAARAVTEPGLSLAVMADQLRQVRERLDALDRDDPATDLRAAFSWSYRVLSPAAARLLRLLSLPPGPDIGISAAASLAAAAQPRVALLLAELADAHLLDSPAPGRYTLHDLLRGYAGELSDRLDPESERQMWRRRLLDHYLHTAHAAAMRLEPHRSPLALPSPDPDAVPEAMADHVRATSWFAAERSVLVAVQRDARDTGFDGHAWRLAWAMRDLLDWAGLWEDNLSVQRIGQDAASHLGDPAARAQADKGAGLACVRLERLDEARRNLTDALTWFRQSGDLAAQADVTCTLAQVLWSQNERQGSIDYAIDSLSLYVVTGNLAGQARVHNNLGWLMAQLGDHLSAVNHCFSALALQQRLGDRRGAAATWHSLGHAHHELGDFRAAVNCYRRAVDLLRAFDQRYEEAEALARLGEAYVSAGDPGSARTAWESSLRLLTALEHPEADHVRSLLTSVGSPATSA</sequence>
<dbReference type="Pfam" id="PF01381">
    <property type="entry name" value="HTH_3"/>
    <property type="match status" value="1"/>
</dbReference>
<dbReference type="PANTHER" id="PTHR47691:SF3">
    <property type="entry name" value="HTH-TYPE TRANSCRIPTIONAL REGULATOR RV0890C-RELATED"/>
    <property type="match status" value="1"/>
</dbReference>
<dbReference type="CDD" id="cd00093">
    <property type="entry name" value="HTH_XRE"/>
    <property type="match status" value="1"/>
</dbReference>
<dbReference type="RefSeq" id="WP_082154888.1">
    <property type="nucleotide sequence ID" value="NZ_KQ061219.1"/>
</dbReference>
<dbReference type="Proteomes" id="UP000182977">
    <property type="component" value="Chromosome I"/>
</dbReference>
<dbReference type="EMBL" id="LT629791">
    <property type="protein sequence ID" value="SDU18465.1"/>
    <property type="molecule type" value="Genomic_DNA"/>
</dbReference>
<evidence type="ECO:0000259" key="2">
    <source>
        <dbReference type="PROSITE" id="PS50943"/>
    </source>
</evidence>
<dbReference type="PANTHER" id="PTHR47691">
    <property type="entry name" value="REGULATOR-RELATED"/>
    <property type="match status" value="1"/>
</dbReference>
<dbReference type="PRINTS" id="PR00364">
    <property type="entry name" value="DISEASERSIST"/>
</dbReference>
<dbReference type="SMART" id="SM00530">
    <property type="entry name" value="HTH_XRE"/>
    <property type="match status" value="1"/>
</dbReference>
<reference evidence="4" key="1">
    <citation type="submission" date="2016-10" db="EMBL/GenBank/DDBJ databases">
        <authorList>
            <person name="Varghese N."/>
            <person name="Submissions S."/>
        </authorList>
    </citation>
    <scope>NUCLEOTIDE SEQUENCE [LARGE SCALE GENOMIC DNA]</scope>
    <source>
        <strain evidence="4">DSM 45079</strain>
    </source>
</reference>
<protein>
    <submittedName>
        <fullName evidence="3">NB-ARC domain-containing protein</fullName>
    </submittedName>
</protein>